<keyword evidence="1" id="KW-0175">Coiled coil</keyword>
<evidence type="ECO:0000256" key="1">
    <source>
        <dbReference type="SAM" id="Coils"/>
    </source>
</evidence>
<evidence type="ECO:0000313" key="2">
    <source>
        <dbReference type="EMBL" id="AQQ58913.1"/>
    </source>
</evidence>
<name>A0A1Q2LEP5_9HELI</name>
<dbReference type="AlphaFoldDB" id="A0A1Q2LEP5"/>
<accession>A0A1Q2LEP5</accession>
<protein>
    <submittedName>
        <fullName evidence="2">Uncharacterized protein</fullName>
    </submittedName>
</protein>
<gene>
    <name evidence="2" type="ORF">XJ32_01030</name>
</gene>
<evidence type="ECO:0000313" key="3">
    <source>
        <dbReference type="Proteomes" id="UP000188298"/>
    </source>
</evidence>
<dbReference type="KEGG" id="hbl:XJ32_01030"/>
<dbReference type="Proteomes" id="UP000188298">
    <property type="component" value="Chromosome"/>
</dbReference>
<proteinExistence type="predicted"/>
<reference evidence="2 3" key="1">
    <citation type="submission" date="2017-02" db="EMBL/GenBank/DDBJ databases">
        <title>Whole genome sequencing of Helicobacter bilis strain AAQJH.</title>
        <authorList>
            <person name="Conlan S."/>
            <person name="Thomas P.J."/>
            <person name="Mullikin J."/>
            <person name="Palmore T.N."/>
            <person name="Frank K.M."/>
            <person name="Segre J.A."/>
        </authorList>
    </citation>
    <scope>NUCLEOTIDE SEQUENCE [LARGE SCALE GENOMIC DNA]</scope>
    <source>
        <strain evidence="2 3">AAQJH</strain>
    </source>
</reference>
<feature type="coiled-coil region" evidence="1">
    <location>
        <begin position="48"/>
        <end position="117"/>
    </location>
</feature>
<dbReference type="NCBIfam" id="NF040738">
    <property type="entry name" value="nickel_Mua"/>
    <property type="match status" value="1"/>
</dbReference>
<feature type="coiled-coil region" evidence="1">
    <location>
        <begin position="189"/>
        <end position="216"/>
    </location>
</feature>
<dbReference type="RefSeq" id="WP_077388050.1">
    <property type="nucleotide sequence ID" value="NZ_CP019645.1"/>
</dbReference>
<organism evidence="2 3">
    <name type="scientific">Helicobacter bilis</name>
    <dbReference type="NCBI Taxonomy" id="37372"/>
    <lineage>
        <taxon>Bacteria</taxon>
        <taxon>Pseudomonadati</taxon>
        <taxon>Campylobacterota</taxon>
        <taxon>Epsilonproteobacteria</taxon>
        <taxon>Campylobacterales</taxon>
        <taxon>Helicobacteraceae</taxon>
        <taxon>Helicobacter</taxon>
    </lineage>
</organism>
<sequence length="326" mass="37618">MSLQEDEKEVLAHIVQNIDEQEIFLEFVAKAETIKEAWQIAKIFESKKKEFVESMQEYEILIKAKEKQLKNLNAEITEANNLLKDANIELANIKTEIEEMQNKAQLYKNKIMQNKQAESMESFDTQASFALTKNDDSNPLDFSGIIAEFQPLNVVSVHVKNGATAMARAAQIIYPQELHDVYLKAAKRLFRLKDKISELELKNEKLHIELRDLTEEDNFKEQMRSKINDIDDEYMSIGTPKTLSQSSNILSGMSSKTTLKETTRKETILDKNNFDEETQADRIARIDKKKERVEEMLSQLSNVLREEGVSQKSADEFLEAFKARNK</sequence>
<dbReference type="InterPro" id="IPR047781">
    <property type="entry name" value="Mua"/>
</dbReference>
<dbReference type="EMBL" id="CP019645">
    <property type="protein sequence ID" value="AQQ58913.1"/>
    <property type="molecule type" value="Genomic_DNA"/>
</dbReference>